<dbReference type="InterPro" id="IPR011335">
    <property type="entry name" value="Restrct_endonuc-II-like"/>
</dbReference>
<comment type="function">
    <text evidence="2">Interacts with EME1 to form a DNA structure-specific endonuclease with substrate preference for branched DNA structures with a 5'-end at the branch nick. Typical substrates include 3'-flap structures, D-loops, replication forks and nicked Holliday junctions. May be required in mitosis for the processing of stalled or collapsed replication fork intermediates. May be required in meiosis for the repair of meiosis-specific double strand breaks subsequent to single-end invasion (SEI).</text>
</comment>
<dbReference type="VEuPathDB" id="PlasmoDB:PCYB_126570"/>
<dbReference type="GO" id="GO:0046872">
    <property type="term" value="F:metal ion binding"/>
    <property type="evidence" value="ECO:0007669"/>
    <property type="project" value="UniProtKB-UniRule"/>
</dbReference>
<dbReference type="KEGG" id="pcy:PCYB_126570"/>
<feature type="compositionally biased region" description="Low complexity" evidence="3">
    <location>
        <begin position="211"/>
        <end position="229"/>
    </location>
</feature>
<feature type="compositionally biased region" description="Basic and acidic residues" evidence="3">
    <location>
        <begin position="191"/>
        <end position="206"/>
    </location>
</feature>
<comment type="subcellular location">
    <subcellularLocation>
        <location evidence="2">Nucleus</location>
    </subcellularLocation>
</comment>
<evidence type="ECO:0000259" key="4">
    <source>
        <dbReference type="SMART" id="SM00891"/>
    </source>
</evidence>
<dbReference type="CDD" id="cd20074">
    <property type="entry name" value="XPF_nuclease_Mus81"/>
    <property type="match status" value="1"/>
</dbReference>
<dbReference type="SUPFAM" id="SSF47802">
    <property type="entry name" value="DNA polymerase beta, N-terminal domain-like"/>
    <property type="match status" value="1"/>
</dbReference>
<organism evidence="5 6">
    <name type="scientific">Plasmodium cynomolgi (strain B)</name>
    <dbReference type="NCBI Taxonomy" id="1120755"/>
    <lineage>
        <taxon>Eukaryota</taxon>
        <taxon>Sar</taxon>
        <taxon>Alveolata</taxon>
        <taxon>Apicomplexa</taxon>
        <taxon>Aconoidasida</taxon>
        <taxon>Haemosporida</taxon>
        <taxon>Plasmodiidae</taxon>
        <taxon>Plasmodium</taxon>
        <taxon>Plasmodium (Plasmodium)</taxon>
    </lineage>
</organism>
<evidence type="ECO:0000313" key="6">
    <source>
        <dbReference type="Proteomes" id="UP000006319"/>
    </source>
</evidence>
<dbReference type="GO" id="GO:0048476">
    <property type="term" value="C:Holliday junction resolvase complex"/>
    <property type="evidence" value="ECO:0007669"/>
    <property type="project" value="UniProtKB-UniRule"/>
</dbReference>
<feature type="compositionally biased region" description="Basic residues" evidence="3">
    <location>
        <begin position="1045"/>
        <end position="1056"/>
    </location>
</feature>
<dbReference type="EMBL" id="DF157104">
    <property type="protein sequence ID" value="GAB68092.1"/>
    <property type="molecule type" value="Genomic_DNA"/>
</dbReference>
<evidence type="ECO:0000256" key="1">
    <source>
        <dbReference type="ARBA" id="ARBA00022801"/>
    </source>
</evidence>
<evidence type="ECO:0000313" key="5">
    <source>
        <dbReference type="EMBL" id="GAB68092.1"/>
    </source>
</evidence>
<dbReference type="GO" id="GO:0003677">
    <property type="term" value="F:DNA binding"/>
    <property type="evidence" value="ECO:0007669"/>
    <property type="project" value="UniProtKB-UniRule"/>
</dbReference>
<feature type="compositionally biased region" description="Basic and acidic residues" evidence="3">
    <location>
        <begin position="1057"/>
        <end position="1091"/>
    </location>
</feature>
<feature type="region of interest" description="Disordered" evidence="3">
    <location>
        <begin position="700"/>
        <end position="747"/>
    </location>
</feature>
<dbReference type="InterPro" id="IPR033309">
    <property type="entry name" value="Mus81"/>
</dbReference>
<dbReference type="OrthoDB" id="5963188at2759"/>
<dbReference type="InterPro" id="IPR006166">
    <property type="entry name" value="ERCC4_domain"/>
</dbReference>
<dbReference type="InterPro" id="IPR027421">
    <property type="entry name" value="DNA_pol_lamdba_lyase_dom_sf"/>
</dbReference>
<dbReference type="Pfam" id="PF02732">
    <property type="entry name" value="ERCC4"/>
    <property type="match status" value="1"/>
</dbReference>
<dbReference type="OMA" id="DIIWLCR"/>
<keyword evidence="1 2" id="KW-0378">Hydrolase</keyword>
<proteinExistence type="inferred from homology"/>
<dbReference type="GO" id="GO:0005634">
    <property type="term" value="C:nucleus"/>
    <property type="evidence" value="ECO:0007669"/>
    <property type="project" value="UniProtKB-SubCell"/>
</dbReference>
<keyword evidence="6" id="KW-1185">Reference proteome</keyword>
<feature type="compositionally biased region" description="Basic and acidic residues" evidence="3">
    <location>
        <begin position="944"/>
        <end position="959"/>
    </location>
</feature>
<comment type="cofactor">
    <cofactor evidence="2">
        <name>Mg(2+)</name>
        <dbReference type="ChEBI" id="CHEBI:18420"/>
    </cofactor>
</comment>
<comment type="subunit">
    <text evidence="2">Interacts with EME1.</text>
</comment>
<dbReference type="SMART" id="SM00891">
    <property type="entry name" value="ERCC4"/>
    <property type="match status" value="1"/>
</dbReference>
<dbReference type="InterPro" id="IPR047416">
    <property type="entry name" value="XPF_nuclease_Mus81"/>
</dbReference>
<dbReference type="PANTHER" id="PTHR13451">
    <property type="entry name" value="CLASS II CROSSOVER JUNCTION ENDONUCLEASE MUS81"/>
    <property type="match status" value="1"/>
</dbReference>
<dbReference type="Proteomes" id="UP000006319">
    <property type="component" value="Chromosome 12"/>
</dbReference>
<keyword evidence="2" id="KW-0540">Nuclease</keyword>
<dbReference type="GeneID" id="14694465"/>
<protein>
    <recommendedName>
        <fullName evidence="2">Crossover junction endonuclease MUS81</fullName>
        <ecNumber evidence="2">3.1.22.-</ecNumber>
    </recommendedName>
</protein>
<feature type="compositionally biased region" description="Basic and acidic residues" evidence="3">
    <location>
        <begin position="526"/>
        <end position="536"/>
    </location>
</feature>
<dbReference type="PhylomeDB" id="K6VFL9"/>
<keyword evidence="2" id="KW-0234">DNA repair</keyword>
<keyword evidence="2" id="KW-0539">Nucleus</keyword>
<dbReference type="GO" id="GO:0008821">
    <property type="term" value="F:crossover junction DNA endonuclease activity"/>
    <property type="evidence" value="ECO:0007669"/>
    <property type="project" value="UniProtKB-UniRule"/>
</dbReference>
<evidence type="ECO:0000256" key="3">
    <source>
        <dbReference type="SAM" id="MobiDB-lite"/>
    </source>
</evidence>
<dbReference type="GO" id="GO:0048257">
    <property type="term" value="F:3'-flap endonuclease activity"/>
    <property type="evidence" value="ECO:0007669"/>
    <property type="project" value="TreeGrafter"/>
</dbReference>
<reference evidence="5 6" key="1">
    <citation type="journal article" date="2012" name="Nat. Genet.">
        <title>Plasmodium cynomolgi genome sequences provide insight into Plasmodium vivax and the monkey malaria clade.</title>
        <authorList>
            <person name="Tachibana S."/>
            <person name="Sullivan S.A."/>
            <person name="Kawai S."/>
            <person name="Nakamura S."/>
            <person name="Kim H.R."/>
            <person name="Goto N."/>
            <person name="Arisue N."/>
            <person name="Palacpac N.M.Q."/>
            <person name="Honma H."/>
            <person name="Yagi M."/>
            <person name="Tougan T."/>
            <person name="Katakai Y."/>
            <person name="Kaneko O."/>
            <person name="Mita T."/>
            <person name="Kita K."/>
            <person name="Yasutomi Y."/>
            <person name="Sutton P.L."/>
            <person name="Shakhbatyan R."/>
            <person name="Horii T."/>
            <person name="Yasunaga T."/>
            <person name="Barnwell J.W."/>
            <person name="Escalante A.A."/>
            <person name="Carlton J.M."/>
            <person name="Tanabe K."/>
        </authorList>
    </citation>
    <scope>NUCLEOTIDE SEQUENCE [LARGE SCALE GENOMIC DNA]</scope>
    <source>
        <strain evidence="5 6">B</strain>
    </source>
</reference>
<feature type="compositionally biased region" description="Polar residues" evidence="3">
    <location>
        <begin position="846"/>
        <end position="855"/>
    </location>
</feature>
<feature type="compositionally biased region" description="Basic residues" evidence="3">
    <location>
        <begin position="174"/>
        <end position="190"/>
    </location>
</feature>
<feature type="compositionally biased region" description="Basic and acidic residues" evidence="3">
    <location>
        <begin position="890"/>
        <end position="931"/>
    </location>
</feature>
<dbReference type="GO" id="GO:0031573">
    <property type="term" value="P:mitotic intra-S DNA damage checkpoint signaling"/>
    <property type="evidence" value="ECO:0007669"/>
    <property type="project" value="TreeGrafter"/>
</dbReference>
<feature type="compositionally biased region" description="Polar residues" evidence="3">
    <location>
        <begin position="1106"/>
        <end position="1124"/>
    </location>
</feature>
<keyword evidence="2" id="KW-0255">Endonuclease</keyword>
<dbReference type="GO" id="GO:0000712">
    <property type="term" value="P:resolution of meiotic recombination intermediates"/>
    <property type="evidence" value="ECO:0007669"/>
    <property type="project" value="TreeGrafter"/>
</dbReference>
<keyword evidence="2" id="KW-0227">DNA damage</keyword>
<feature type="region of interest" description="Disordered" evidence="3">
    <location>
        <begin position="1045"/>
        <end position="1139"/>
    </location>
</feature>
<dbReference type="EC" id="3.1.22.-" evidence="2"/>
<dbReference type="eggNOG" id="KOG2379">
    <property type="taxonomic scope" value="Eukaryota"/>
</dbReference>
<dbReference type="RefSeq" id="XP_004224039.1">
    <property type="nucleotide sequence ID" value="XM_004223991.1"/>
</dbReference>
<feature type="region of interest" description="Disordered" evidence="3">
    <location>
        <begin position="160"/>
        <end position="253"/>
    </location>
</feature>
<feature type="region of interest" description="Disordered" evidence="3">
    <location>
        <begin position="835"/>
        <end position="855"/>
    </location>
</feature>
<feature type="region of interest" description="Disordered" evidence="3">
    <location>
        <begin position="437"/>
        <end position="536"/>
    </location>
</feature>
<evidence type="ECO:0000256" key="2">
    <source>
        <dbReference type="RuleBase" id="RU369042"/>
    </source>
</evidence>
<name>K6VFL9_PLACD</name>
<dbReference type="GO" id="GO:0006308">
    <property type="term" value="P:DNA catabolic process"/>
    <property type="evidence" value="ECO:0007669"/>
    <property type="project" value="UniProtKB-UniRule"/>
</dbReference>
<dbReference type="SUPFAM" id="SSF52980">
    <property type="entry name" value="Restriction endonuclease-like"/>
    <property type="match status" value="1"/>
</dbReference>
<sequence>MEGSDFLKKLANRKICRNYSIHPENVIYYDYFNNLKRKAVAQGYTNLVISFKKIMGSILKYPLPIKNSLEAYKLKGVGKRFSYYFEKALSQGAQEKKHNSMHDGCVTSNGNSSNIYTHINKVITSVDRFLKKLDSEVYNLKRIGEESDDSIMRNIKEIRNDYPNSDYNEGEVKSRKRKSGKEKKASAHRAGRADESNRANRADRAGQADPSDSANHAVNHAASHAASHASNHDSKQGENGCTPANGMSSSPQLTTNSYTYKNSTNINGYTIISSSAINYENSFLGDEEASTQKVGPLNEHEKKKRLTGKNVESKKKNEIKLNDFENRIMTFLDENENLYDDCLVSTEEITIGFLKYYRNTEKIYFRKLRRLVKLEFVEKVDIWENKAGGGVAKKRSVLNDAHDTPSSCEASNAKRGKMKIIKKVRLTVKGKEFLRRRKQEREQEEREQEEREQKEREQQNRGEQKTQEDPPHANNLKTKEPATDASEGEGKSTSKRDEENKVSESEHRIKYEDSFKSAEYLSTKMNESEERLRREVTYSDGENNHLFGRGKIVREKMCDDFLPFKHGSNEEKVALLHAHEEDNEERENKAKEDYSRKGNDCFSENEILSKSEGANSGIFFDMEAKDQAGNCHLESEGTNQAELSNKVEKIRKEWDSPFNSDCSGTMSWKKEKNDLASFQLKMERKKKEIRKKLKISLREKIQKKKNDKNNLFGEEDQSSSNSDESEKIEGTRSGLPEREFSHGVKQSSGVIDGVKRCLEGNTSNGGEQSEAEPQLFLSWEDCKEQPCEVSITAPDSADTETALHIRKIKKALSCDENHNIREDVRENIFFTIDGDTSDAQSHHLSETTSNLSNNKQARSDDVIDLFAEESACEGGGDVSGGLISSVVSKAEGKKKWSGSLDREGGELGSEPKKRREKKGEKRLDEEERNGQEGEEESKKKKRKIGNDHTRGDPKGERKPGQKAKRKGNLGANPGGDTHTAAGEQVTYGPYEIVMVIDNRDISGTSQELNEKMKKIFHRSGVKYLTRNLPLGDIIWLCRRRVYNGGKSKRKRSRKGGKKENPGKEETPGKEENPGKEETPGKEENPGKEKNPGKTPQKSHHHECSGEASQMSNLRKSNVHWSGSYDQGREDQGAGDEEENAEYEEHVLKWIVERKTLNDLSASIIDGRYDEQKYRLMRSKETSHIIYLIENSNNSFKNYTNSSRISYETLLNAQHSIQLVSGFSILTSQSLSHTFFLLAEMHTEIVENIRLLCNIREGDPIIHSDKLEVYLRDNSSEWDQWNNDSKKSKNNLVKEVFGKQLRLINMCGPDATELILSLWPTPMKLNEALNRYTHDGILAEKIKRIYLKGRDLLGKRRVKSPVDTNLIAQLRQLYAPDSI</sequence>
<feature type="compositionally biased region" description="Basic and acidic residues" evidence="3">
    <location>
        <begin position="724"/>
        <end position="742"/>
    </location>
</feature>
<feature type="compositionally biased region" description="Basic and acidic residues" evidence="3">
    <location>
        <begin position="437"/>
        <end position="516"/>
    </location>
</feature>
<dbReference type="GO" id="GO:0000727">
    <property type="term" value="P:double-strand break repair via break-induced replication"/>
    <property type="evidence" value="ECO:0007669"/>
    <property type="project" value="UniProtKB-UniRule"/>
</dbReference>
<keyword evidence="2" id="KW-0233">DNA recombination</keyword>
<accession>K6VFL9</accession>
<feature type="domain" description="ERCC4" evidence="4">
    <location>
        <begin position="993"/>
        <end position="1192"/>
    </location>
</feature>
<gene>
    <name evidence="5" type="ORF">PCYB_126570</name>
</gene>
<dbReference type="Gene3D" id="3.40.50.10130">
    <property type="match status" value="1"/>
</dbReference>
<feature type="region of interest" description="Disordered" evidence="3">
    <location>
        <begin position="889"/>
        <end position="983"/>
    </location>
</feature>
<dbReference type="PANTHER" id="PTHR13451:SF0">
    <property type="entry name" value="CROSSOVER JUNCTION ENDONUCLEASE MUS81"/>
    <property type="match status" value="1"/>
</dbReference>
<keyword evidence="2" id="KW-0479">Metal-binding</keyword>
<feature type="region of interest" description="Disordered" evidence="3">
    <location>
        <begin position="578"/>
        <end position="597"/>
    </location>
</feature>
<comment type="similarity">
    <text evidence="2">Belongs to the XPF family.</text>
</comment>
<keyword evidence="2" id="KW-0460">Magnesium</keyword>